<evidence type="ECO:0000313" key="2">
    <source>
        <dbReference type="Proteomes" id="UP000436088"/>
    </source>
</evidence>
<name>A0A6A3CBG0_HIBSY</name>
<dbReference type="EMBL" id="VEPZ02000396">
    <property type="protein sequence ID" value="KAE8726076.1"/>
    <property type="molecule type" value="Genomic_DNA"/>
</dbReference>
<dbReference type="Proteomes" id="UP000436088">
    <property type="component" value="Unassembled WGS sequence"/>
</dbReference>
<gene>
    <name evidence="1" type="ORF">F3Y22_tig00007895pilonHSYRG00140</name>
</gene>
<sequence length="125" mass="13874">MFRRVSSWDGELPWATHCLKGKSLIVRVLKLARADKADNPDRVAAHGISISSGNQKRLVLIKDILDNIIAIRQLKNCGHVVSAGDVESGIATSRFIQLLDEKWELYQLSTTISLHATDCEVLVHS</sequence>
<organism evidence="1 2">
    <name type="scientific">Hibiscus syriacus</name>
    <name type="common">Rose of Sharon</name>
    <dbReference type="NCBI Taxonomy" id="106335"/>
    <lineage>
        <taxon>Eukaryota</taxon>
        <taxon>Viridiplantae</taxon>
        <taxon>Streptophyta</taxon>
        <taxon>Embryophyta</taxon>
        <taxon>Tracheophyta</taxon>
        <taxon>Spermatophyta</taxon>
        <taxon>Magnoliopsida</taxon>
        <taxon>eudicotyledons</taxon>
        <taxon>Gunneridae</taxon>
        <taxon>Pentapetalae</taxon>
        <taxon>rosids</taxon>
        <taxon>malvids</taxon>
        <taxon>Malvales</taxon>
        <taxon>Malvaceae</taxon>
        <taxon>Malvoideae</taxon>
        <taxon>Hibiscus</taxon>
    </lineage>
</organism>
<comment type="caution">
    <text evidence="1">The sequence shown here is derived from an EMBL/GenBank/DDBJ whole genome shotgun (WGS) entry which is preliminary data.</text>
</comment>
<evidence type="ECO:0000313" key="1">
    <source>
        <dbReference type="EMBL" id="KAE8726076.1"/>
    </source>
</evidence>
<accession>A0A6A3CBG0</accession>
<proteinExistence type="predicted"/>
<keyword evidence="2" id="KW-1185">Reference proteome</keyword>
<reference evidence="1" key="1">
    <citation type="submission" date="2019-09" db="EMBL/GenBank/DDBJ databases">
        <title>Draft genome information of white flower Hibiscus syriacus.</title>
        <authorList>
            <person name="Kim Y.-M."/>
        </authorList>
    </citation>
    <scope>NUCLEOTIDE SEQUENCE [LARGE SCALE GENOMIC DNA]</scope>
    <source>
        <strain evidence="1">YM2019G1</strain>
    </source>
</reference>
<protein>
    <submittedName>
        <fullName evidence="1">Uncharacterized protein</fullName>
    </submittedName>
</protein>
<dbReference type="AlphaFoldDB" id="A0A6A3CBG0"/>